<dbReference type="AlphaFoldDB" id="A0A1C3N3U8"/>
<protein>
    <submittedName>
        <fullName evidence="2">Cysteine-rich CPCC</fullName>
    </submittedName>
</protein>
<dbReference type="RefSeq" id="WP_269456573.1">
    <property type="nucleotide sequence ID" value="NZ_JBHRWG010000005.1"/>
</dbReference>
<evidence type="ECO:0000313" key="3">
    <source>
        <dbReference type="Proteomes" id="UP000199393"/>
    </source>
</evidence>
<dbReference type="InterPro" id="IPR025983">
    <property type="entry name" value="Cys_rich_CPCC"/>
</dbReference>
<proteinExistence type="predicted"/>
<sequence>MSGPTGPVAAARTSGWATLAALPRLWNAAPVGEQSVPVACPCCASRTGGGTCPVCFWTDDGQTDTDADVVRGGPNGDLSLSHARLNFAVYGASHPRYQDMVRAPRPDELP</sequence>
<dbReference type="EMBL" id="LT598496">
    <property type="protein sequence ID" value="SBV27251.1"/>
    <property type="molecule type" value="Genomic_DNA"/>
</dbReference>
<dbReference type="STRING" id="307121.GA0070620_2758"/>
<dbReference type="Pfam" id="PF14206">
    <property type="entry name" value="Cys_rich_CPCC"/>
    <property type="match status" value="1"/>
</dbReference>
<dbReference type="Proteomes" id="UP000199393">
    <property type="component" value="Chromosome I"/>
</dbReference>
<keyword evidence="3" id="KW-1185">Reference proteome</keyword>
<accession>A0A1C3N3U8</accession>
<feature type="domain" description="Cysteine-rich CPCC" evidence="1">
    <location>
        <begin position="39"/>
        <end position="108"/>
    </location>
</feature>
<gene>
    <name evidence="2" type="ORF">GA0070620_2758</name>
</gene>
<dbReference type="PATRIC" id="fig|307121.4.peg.2825"/>
<evidence type="ECO:0000313" key="2">
    <source>
        <dbReference type="EMBL" id="SBV27251.1"/>
    </source>
</evidence>
<evidence type="ECO:0000259" key="1">
    <source>
        <dbReference type="Pfam" id="PF14206"/>
    </source>
</evidence>
<organism evidence="2 3">
    <name type="scientific">Micromonospora krabiensis</name>
    <dbReference type="NCBI Taxonomy" id="307121"/>
    <lineage>
        <taxon>Bacteria</taxon>
        <taxon>Bacillati</taxon>
        <taxon>Actinomycetota</taxon>
        <taxon>Actinomycetes</taxon>
        <taxon>Micromonosporales</taxon>
        <taxon>Micromonosporaceae</taxon>
        <taxon>Micromonospora</taxon>
    </lineage>
</organism>
<name>A0A1C3N3U8_9ACTN</name>
<reference evidence="3" key="1">
    <citation type="submission" date="2016-06" db="EMBL/GenBank/DDBJ databases">
        <authorList>
            <person name="Varghese N."/>
        </authorList>
    </citation>
    <scope>NUCLEOTIDE SEQUENCE [LARGE SCALE GENOMIC DNA]</scope>
    <source>
        <strain evidence="3">DSM 45344</strain>
    </source>
</reference>